<dbReference type="InterPro" id="IPR051046">
    <property type="entry name" value="MurCDEF_CellWall_CoF430Synth"/>
</dbReference>
<feature type="domain" description="Mur ligase C-terminal" evidence="4">
    <location>
        <begin position="271"/>
        <end position="395"/>
    </location>
</feature>
<evidence type="ECO:0000256" key="3">
    <source>
        <dbReference type="ARBA" id="ARBA00022840"/>
    </source>
</evidence>
<evidence type="ECO:0000313" key="6">
    <source>
        <dbReference type="EMBL" id="OGZ45660.1"/>
    </source>
</evidence>
<dbReference type="Pfam" id="PF08245">
    <property type="entry name" value="Mur_ligase_M"/>
    <property type="match status" value="1"/>
</dbReference>
<keyword evidence="2" id="KW-0547">Nucleotide-binding</keyword>
<evidence type="ECO:0000259" key="5">
    <source>
        <dbReference type="Pfam" id="PF08245"/>
    </source>
</evidence>
<dbReference type="Gene3D" id="3.40.1190.10">
    <property type="entry name" value="Mur-like, catalytic domain"/>
    <property type="match status" value="1"/>
</dbReference>
<dbReference type="SUPFAM" id="SSF53623">
    <property type="entry name" value="MurD-like peptide ligases, catalytic domain"/>
    <property type="match status" value="1"/>
</dbReference>
<dbReference type="InterPro" id="IPR036615">
    <property type="entry name" value="Mur_ligase_C_dom_sf"/>
</dbReference>
<comment type="caution">
    <text evidence="6">The sequence shown here is derived from an EMBL/GenBank/DDBJ whole genome shotgun (WGS) entry which is preliminary data.</text>
</comment>
<evidence type="ECO:0008006" key="8">
    <source>
        <dbReference type="Google" id="ProtNLM"/>
    </source>
</evidence>
<dbReference type="GO" id="GO:0005524">
    <property type="term" value="F:ATP binding"/>
    <property type="evidence" value="ECO:0007669"/>
    <property type="project" value="UniProtKB-KW"/>
</dbReference>
<protein>
    <recommendedName>
        <fullName evidence="8">UDP-N-acetylmuramoyl-tripeptide--D-alanyl-D-alanine ligase</fullName>
    </recommendedName>
</protein>
<reference evidence="6 7" key="1">
    <citation type="journal article" date="2016" name="Nat. Commun.">
        <title>Thousands of microbial genomes shed light on interconnected biogeochemical processes in an aquifer system.</title>
        <authorList>
            <person name="Anantharaman K."/>
            <person name="Brown C.T."/>
            <person name="Hug L.A."/>
            <person name="Sharon I."/>
            <person name="Castelle C.J."/>
            <person name="Probst A.J."/>
            <person name="Thomas B.C."/>
            <person name="Singh A."/>
            <person name="Wilkins M.J."/>
            <person name="Karaoz U."/>
            <person name="Brodie E.L."/>
            <person name="Williams K.H."/>
            <person name="Hubbard S.S."/>
            <person name="Banfield J.F."/>
        </authorList>
    </citation>
    <scope>NUCLEOTIDE SEQUENCE [LARGE SCALE GENOMIC DNA]</scope>
</reference>
<dbReference type="PANTHER" id="PTHR43024:SF1">
    <property type="entry name" value="UDP-N-ACETYLMURAMOYL-TRIPEPTIDE--D-ALANYL-D-ALANINE LIGASE"/>
    <property type="match status" value="1"/>
</dbReference>
<evidence type="ECO:0000256" key="1">
    <source>
        <dbReference type="ARBA" id="ARBA00022598"/>
    </source>
</evidence>
<evidence type="ECO:0000313" key="7">
    <source>
        <dbReference type="Proteomes" id="UP000177785"/>
    </source>
</evidence>
<dbReference type="InterPro" id="IPR013221">
    <property type="entry name" value="Mur_ligase_cen"/>
</dbReference>
<sequence>MFRTLVKRILKFQATLVMQKFHPRVVAVTGSVGKTSTKEAIGEVLSRRFHTRRNPKSYNSEFGVPLTILGLSSEWNSKIGWIKNILKGFRPLFSSDYPEILVLEMGVDRPGDLDYMVEIAHPFVGVVTAIGEVPVHVEYFSGPKALAYEKGKILRATAPEGFSILNFDDEVVYDMRHEARGTILTYGFSKEADITISQYRLTSVRKDGQDVPEGIVFKLDYKGSNVPVRLEGSFGKQQAYTVAAAVAVGLALGMHLVEAVESLGAYTAPPGRLKLVEGIKGSWILDDTYNASPMAMHAALNVLEEAPGKRKIAVLGDMLEIGKFTIQAHQMMGEIVGRFADAIFTVGPRAKFIAKEALERGMARTRVFEFSNSEEVGRAVQDFIEPGDLILVKGSQGVRMERITEEIMAHPEDAPRLLCRQEEYWKNKA</sequence>
<dbReference type="PANTHER" id="PTHR43024">
    <property type="entry name" value="UDP-N-ACETYLMURAMOYL-TRIPEPTIDE--D-ALANYL-D-ALANINE LIGASE"/>
    <property type="match status" value="1"/>
</dbReference>
<keyword evidence="3" id="KW-0067">ATP-binding</keyword>
<feature type="domain" description="Mur ligase central" evidence="5">
    <location>
        <begin position="28"/>
        <end position="248"/>
    </location>
</feature>
<keyword evidence="1" id="KW-0436">Ligase</keyword>
<dbReference type="Gene3D" id="3.90.190.20">
    <property type="entry name" value="Mur ligase, C-terminal domain"/>
    <property type="match status" value="1"/>
</dbReference>
<dbReference type="GO" id="GO:0016881">
    <property type="term" value="F:acid-amino acid ligase activity"/>
    <property type="evidence" value="ECO:0007669"/>
    <property type="project" value="InterPro"/>
</dbReference>
<dbReference type="Proteomes" id="UP000177785">
    <property type="component" value="Unassembled WGS sequence"/>
</dbReference>
<name>A0A1G2G6Q7_9BACT</name>
<gene>
    <name evidence="6" type="ORF">A2756_02010</name>
</gene>
<accession>A0A1G2G6Q7</accession>
<dbReference type="InterPro" id="IPR036565">
    <property type="entry name" value="Mur-like_cat_sf"/>
</dbReference>
<evidence type="ECO:0000259" key="4">
    <source>
        <dbReference type="Pfam" id="PF02875"/>
    </source>
</evidence>
<dbReference type="EMBL" id="MHNL01000005">
    <property type="protein sequence ID" value="OGZ45660.1"/>
    <property type="molecule type" value="Genomic_DNA"/>
</dbReference>
<evidence type="ECO:0000256" key="2">
    <source>
        <dbReference type="ARBA" id="ARBA00022741"/>
    </source>
</evidence>
<dbReference type="STRING" id="1802115.A2756_02010"/>
<dbReference type="Pfam" id="PF02875">
    <property type="entry name" value="Mur_ligase_C"/>
    <property type="match status" value="1"/>
</dbReference>
<dbReference type="AlphaFoldDB" id="A0A1G2G6Q7"/>
<dbReference type="InterPro" id="IPR004101">
    <property type="entry name" value="Mur_ligase_C"/>
</dbReference>
<proteinExistence type="predicted"/>
<dbReference type="SUPFAM" id="SSF53244">
    <property type="entry name" value="MurD-like peptide ligases, peptide-binding domain"/>
    <property type="match status" value="1"/>
</dbReference>
<organism evidence="6 7">
    <name type="scientific">Candidatus Ryanbacteria bacterium RIFCSPHIGHO2_01_FULL_48_27</name>
    <dbReference type="NCBI Taxonomy" id="1802115"/>
    <lineage>
        <taxon>Bacteria</taxon>
        <taxon>Candidatus Ryaniibacteriota</taxon>
    </lineage>
</organism>